<proteinExistence type="predicted"/>
<protein>
    <submittedName>
        <fullName evidence="1">Uncharacterized protein</fullName>
    </submittedName>
</protein>
<feature type="non-terminal residue" evidence="1">
    <location>
        <position position="1"/>
    </location>
</feature>
<accession>A0A0F9DZC6</accession>
<dbReference type="EMBL" id="LAZR01026960">
    <property type="protein sequence ID" value="KKL67168.1"/>
    <property type="molecule type" value="Genomic_DNA"/>
</dbReference>
<organism evidence="1">
    <name type="scientific">marine sediment metagenome</name>
    <dbReference type="NCBI Taxonomy" id="412755"/>
    <lineage>
        <taxon>unclassified sequences</taxon>
        <taxon>metagenomes</taxon>
        <taxon>ecological metagenomes</taxon>
    </lineage>
</organism>
<comment type="caution">
    <text evidence="1">The sequence shown here is derived from an EMBL/GenBank/DDBJ whole genome shotgun (WGS) entry which is preliminary data.</text>
</comment>
<dbReference type="AlphaFoldDB" id="A0A0F9DZC6"/>
<gene>
    <name evidence="1" type="ORF">LCGC14_2137690</name>
</gene>
<reference evidence="1" key="1">
    <citation type="journal article" date="2015" name="Nature">
        <title>Complex archaea that bridge the gap between prokaryotes and eukaryotes.</title>
        <authorList>
            <person name="Spang A."/>
            <person name="Saw J.H."/>
            <person name="Jorgensen S.L."/>
            <person name="Zaremba-Niedzwiedzka K."/>
            <person name="Martijn J."/>
            <person name="Lind A.E."/>
            <person name="van Eijk R."/>
            <person name="Schleper C."/>
            <person name="Guy L."/>
            <person name="Ettema T.J."/>
        </authorList>
    </citation>
    <scope>NUCLEOTIDE SEQUENCE</scope>
</reference>
<evidence type="ECO:0000313" key="1">
    <source>
        <dbReference type="EMBL" id="KKL67168.1"/>
    </source>
</evidence>
<sequence>GQFTQDQLDFKARDAEQRGEIAAAKEQLRARQIRGLQKASLAGLGRDVNLGSAAQLGLDISSQGRINAANQRAAAAREAFGFRQQGAIAFAEGSNRASAINAQASASLLSGAGSVASKWYGYRTDGKDPFFG</sequence>
<name>A0A0F9DZC6_9ZZZZ</name>